<feature type="region of interest" description="Disordered" evidence="2">
    <location>
        <begin position="472"/>
        <end position="498"/>
    </location>
</feature>
<keyword evidence="1" id="KW-0677">Repeat</keyword>
<accession>A0AAV8WK76</accession>
<dbReference type="AlphaFoldDB" id="A0AAV8WK76"/>
<feature type="domain" description="WW" evidence="3">
    <location>
        <begin position="101"/>
        <end position="134"/>
    </location>
</feature>
<keyword evidence="6" id="KW-1185">Reference proteome</keyword>
<feature type="domain" description="PDZ" evidence="4">
    <location>
        <begin position="672"/>
        <end position="754"/>
    </location>
</feature>
<protein>
    <submittedName>
        <fullName evidence="5">Uncharacterized protein</fullName>
    </submittedName>
</protein>
<name>A0AAV8WK76_9CUCU</name>
<organism evidence="5 6">
    <name type="scientific">Rhamnusium bicolor</name>
    <dbReference type="NCBI Taxonomy" id="1586634"/>
    <lineage>
        <taxon>Eukaryota</taxon>
        <taxon>Metazoa</taxon>
        <taxon>Ecdysozoa</taxon>
        <taxon>Arthropoda</taxon>
        <taxon>Hexapoda</taxon>
        <taxon>Insecta</taxon>
        <taxon>Pterygota</taxon>
        <taxon>Neoptera</taxon>
        <taxon>Endopterygota</taxon>
        <taxon>Coleoptera</taxon>
        <taxon>Polyphaga</taxon>
        <taxon>Cucujiformia</taxon>
        <taxon>Chrysomeloidea</taxon>
        <taxon>Cerambycidae</taxon>
        <taxon>Lepturinae</taxon>
        <taxon>Rhagiini</taxon>
        <taxon>Rhamnusium</taxon>
    </lineage>
</organism>
<dbReference type="CDD" id="cd06731">
    <property type="entry name" value="PDZ1_MAGI-1_3-like"/>
    <property type="match status" value="1"/>
</dbReference>
<dbReference type="FunFam" id="2.30.42.10:FF:000005">
    <property type="entry name" value="Membrane associated guanylate kinase, WW and PDZ domain containing 1"/>
    <property type="match status" value="1"/>
</dbReference>
<feature type="region of interest" description="Disordered" evidence="2">
    <location>
        <begin position="1"/>
        <end position="53"/>
    </location>
</feature>
<dbReference type="PROSITE" id="PS01159">
    <property type="entry name" value="WW_DOMAIN_1"/>
    <property type="match status" value="1"/>
</dbReference>
<dbReference type="Gene3D" id="2.20.70.10">
    <property type="match status" value="2"/>
</dbReference>
<dbReference type="InterPro" id="IPR036034">
    <property type="entry name" value="PDZ_sf"/>
</dbReference>
<gene>
    <name evidence="5" type="ORF">NQ314_020705</name>
</gene>
<comment type="caution">
    <text evidence="5">The sequence shown here is derived from an EMBL/GenBank/DDBJ whole genome shotgun (WGS) entry which is preliminary data.</text>
</comment>
<dbReference type="FunFam" id="2.30.42.10:FF:000012">
    <property type="entry name" value="Membrane associated guanylate kinase, WW and PDZ domain containing 1"/>
    <property type="match status" value="1"/>
</dbReference>
<feature type="compositionally biased region" description="Acidic residues" evidence="2">
    <location>
        <begin position="476"/>
        <end position="485"/>
    </location>
</feature>
<feature type="domain" description="PDZ" evidence="4">
    <location>
        <begin position="165"/>
        <end position="235"/>
    </location>
</feature>
<dbReference type="SMART" id="SM00456">
    <property type="entry name" value="WW"/>
    <property type="match status" value="2"/>
</dbReference>
<dbReference type="SUPFAM" id="SSF51045">
    <property type="entry name" value="WW domain"/>
    <property type="match status" value="1"/>
</dbReference>
<feature type="domain" description="WW" evidence="3">
    <location>
        <begin position="50"/>
        <end position="87"/>
    </location>
</feature>
<proteinExistence type="predicted"/>
<dbReference type="PROSITE" id="PS50106">
    <property type="entry name" value="PDZ"/>
    <property type="match status" value="3"/>
</dbReference>
<dbReference type="PANTHER" id="PTHR10316">
    <property type="entry name" value="MEMBRANE ASSOCIATED GUANYLATE KINASE-RELATED"/>
    <property type="match status" value="1"/>
</dbReference>
<reference evidence="5" key="1">
    <citation type="journal article" date="2023" name="Insect Mol. Biol.">
        <title>Genome sequencing provides insights into the evolution of gene families encoding plant cell wall-degrading enzymes in longhorned beetles.</title>
        <authorList>
            <person name="Shin N.R."/>
            <person name="Okamura Y."/>
            <person name="Kirsch R."/>
            <person name="Pauchet Y."/>
        </authorList>
    </citation>
    <scope>NUCLEOTIDE SEQUENCE</scope>
    <source>
        <strain evidence="5">RBIC_L_NR</strain>
    </source>
</reference>
<dbReference type="Gene3D" id="2.30.42.10">
    <property type="match status" value="4"/>
</dbReference>
<dbReference type="SUPFAM" id="SSF50156">
    <property type="entry name" value="PDZ domain-like"/>
    <property type="match status" value="4"/>
</dbReference>
<dbReference type="Pfam" id="PF00595">
    <property type="entry name" value="PDZ"/>
    <property type="match status" value="3"/>
</dbReference>
<evidence type="ECO:0000256" key="2">
    <source>
        <dbReference type="SAM" id="MobiDB-lite"/>
    </source>
</evidence>
<dbReference type="SMART" id="SM00228">
    <property type="entry name" value="PDZ"/>
    <property type="match status" value="3"/>
</dbReference>
<dbReference type="CDD" id="cd06733">
    <property type="entry name" value="PDZ3_MAGI-1_3-like"/>
    <property type="match status" value="1"/>
</dbReference>
<dbReference type="EMBL" id="JANEYF010005770">
    <property type="protein sequence ID" value="KAJ8926854.1"/>
    <property type="molecule type" value="Genomic_DNA"/>
</dbReference>
<evidence type="ECO:0000259" key="3">
    <source>
        <dbReference type="PROSITE" id="PS50020"/>
    </source>
</evidence>
<dbReference type="CDD" id="cd00201">
    <property type="entry name" value="WW"/>
    <property type="match status" value="1"/>
</dbReference>
<dbReference type="CDD" id="cd06734">
    <property type="entry name" value="PDZ4_MAGI-1_3-like"/>
    <property type="match status" value="1"/>
</dbReference>
<feature type="domain" description="PDZ" evidence="4">
    <location>
        <begin position="561"/>
        <end position="631"/>
    </location>
</feature>
<dbReference type="InterPro" id="IPR001478">
    <property type="entry name" value="PDZ"/>
</dbReference>
<dbReference type="FunFam" id="2.30.42.10:FF:000232">
    <property type="entry name" value="Uncharacterized protein, isoform A"/>
    <property type="match status" value="1"/>
</dbReference>
<dbReference type="PANTHER" id="PTHR10316:SF40">
    <property type="entry name" value="LD27118P"/>
    <property type="match status" value="1"/>
</dbReference>
<dbReference type="InterPro" id="IPR036020">
    <property type="entry name" value="WW_dom_sf"/>
</dbReference>
<sequence>MSHTSEQNPLSRPLRVETDDSVHPDSNNYFEEEKDDFSHTNDNDDSDSLGPLPAKWEKAYTKVGRCTSLRARRIHSTGTSHWLDPRLSKFQKKTLEDCMDDELPYGWEKISDPHYGTYFIDHVNRRTQYENPVIQAKRAASQASARASRTSFTKDPSELCGQRFKTSLVKSSRGLGFTIVGGDDGVDEFLQIKSVVPKGPAWLDGQLQTGDVIVYVNDTCVLGYTHNQIVRLFQSISVGSTVSLEVCRGYPLPFDPNDPNTEVVTTIAVDGHLQPISNDKRLLDTNYNFLDGDDISRSVENVLEPNDDIDDLLKGISSLTLGKVEVRVRIVKGNLGFGFTIADSACGQRNMSHDDVVQVLKNCPYNSEANICVQRGCSSKTPNIRNKPRKLDSRFSGKDIGSVYRSKTPTADIYSTQPREVLPSRPKTPLVDTRSLSKTPVKDINSNSNHELFKSDFSNEIISSERSRLRLSLIDNPEEEDDVDLSENQNKPSYEFPPPVDTKYGLYMPIPHRFDCSCVYCTNPRPPVSEPADSYDTNSSKKYNGNDWWYQSRNVEYVTTAVTLNRQETGFGFRIVGGIEDKSQVAVGHIVAGGAADVDGRIRSGDEIVSVEGFSVLKASHRQVVQLINAAAARGTGYSMAMNSWPTENPPPPNTGHNPLVIANPHPGSTYDVTVQRTENEGFGFVIISSVNKIGSTIGRLIEDSPAERCGRLRVGDYIVAVNHIDIMHLSHGDIVNLIKESGLSVTLTIAPNPDL</sequence>
<evidence type="ECO:0000313" key="6">
    <source>
        <dbReference type="Proteomes" id="UP001162156"/>
    </source>
</evidence>
<dbReference type="PROSITE" id="PS50020">
    <property type="entry name" value="WW_DOMAIN_2"/>
    <property type="match status" value="2"/>
</dbReference>
<evidence type="ECO:0000256" key="1">
    <source>
        <dbReference type="ARBA" id="ARBA00022737"/>
    </source>
</evidence>
<dbReference type="GO" id="GO:0007165">
    <property type="term" value="P:signal transduction"/>
    <property type="evidence" value="ECO:0007669"/>
    <property type="project" value="TreeGrafter"/>
</dbReference>
<evidence type="ECO:0000259" key="4">
    <source>
        <dbReference type="PROSITE" id="PS50106"/>
    </source>
</evidence>
<feature type="compositionally biased region" description="Basic and acidic residues" evidence="2">
    <location>
        <begin position="14"/>
        <end position="23"/>
    </location>
</feature>
<evidence type="ECO:0000313" key="5">
    <source>
        <dbReference type="EMBL" id="KAJ8926854.1"/>
    </source>
</evidence>
<dbReference type="FunFam" id="2.20.70.10:FF:000001">
    <property type="entry name" value="Membrane-associated guanylate kinase, WW and PDZ domain-containing protein 1"/>
    <property type="match status" value="1"/>
</dbReference>
<dbReference type="GO" id="GO:0005737">
    <property type="term" value="C:cytoplasm"/>
    <property type="evidence" value="ECO:0007669"/>
    <property type="project" value="TreeGrafter"/>
</dbReference>
<dbReference type="InterPro" id="IPR001202">
    <property type="entry name" value="WW_dom"/>
</dbReference>
<dbReference type="Proteomes" id="UP001162156">
    <property type="component" value="Unassembled WGS sequence"/>
</dbReference>
<feature type="compositionally biased region" description="Polar residues" evidence="2">
    <location>
        <begin position="1"/>
        <end position="10"/>
    </location>
</feature>
<dbReference type="Pfam" id="PF00397">
    <property type="entry name" value="WW"/>
    <property type="match status" value="1"/>
</dbReference>